<accession>A0AAV5RE91</accession>
<proteinExistence type="predicted"/>
<evidence type="ECO:0000256" key="5">
    <source>
        <dbReference type="SAM" id="MobiDB-lite"/>
    </source>
</evidence>
<comment type="subcellular location">
    <subcellularLocation>
        <location evidence="1">Nucleus</location>
    </subcellularLocation>
</comment>
<dbReference type="PANTHER" id="PTHR19865">
    <property type="entry name" value="U3 SMALL NUCLEOLAR RNA INTERACTING PROTEIN 2"/>
    <property type="match status" value="1"/>
</dbReference>
<dbReference type="InterPro" id="IPR039241">
    <property type="entry name" value="Rrp9-like"/>
</dbReference>
<feature type="compositionally biased region" description="Low complexity" evidence="5">
    <location>
        <begin position="68"/>
        <end position="78"/>
    </location>
</feature>
<dbReference type="PANTHER" id="PTHR19865:SF0">
    <property type="entry name" value="U3 SMALL NUCLEOLAR RNA-INTERACTING PROTEIN 2"/>
    <property type="match status" value="1"/>
</dbReference>
<dbReference type="GO" id="GO:0032040">
    <property type="term" value="C:small-subunit processome"/>
    <property type="evidence" value="ECO:0007669"/>
    <property type="project" value="TreeGrafter"/>
</dbReference>
<comment type="caution">
    <text evidence="6">The sequence shown here is derived from an EMBL/GenBank/DDBJ whole genome shotgun (WGS) entry which is preliminary data.</text>
</comment>
<reference evidence="6 7" key="1">
    <citation type="journal article" date="2023" name="Elife">
        <title>Identification of key yeast species and microbe-microbe interactions impacting larval growth of Drosophila in the wild.</title>
        <authorList>
            <person name="Mure A."/>
            <person name="Sugiura Y."/>
            <person name="Maeda R."/>
            <person name="Honda K."/>
            <person name="Sakurai N."/>
            <person name="Takahashi Y."/>
            <person name="Watada M."/>
            <person name="Katoh T."/>
            <person name="Gotoh A."/>
            <person name="Gotoh Y."/>
            <person name="Taniguchi I."/>
            <person name="Nakamura K."/>
            <person name="Hayashi T."/>
            <person name="Katayama T."/>
            <person name="Uemura T."/>
            <person name="Hattori Y."/>
        </authorList>
    </citation>
    <scope>NUCLEOTIDE SEQUENCE [LARGE SCALE GENOMIC DNA]</scope>
    <source>
        <strain evidence="6 7">SB-73</strain>
    </source>
</reference>
<dbReference type="Pfam" id="PF00400">
    <property type="entry name" value="WD40"/>
    <property type="match status" value="3"/>
</dbReference>
<sequence length="517" mass="57338">MSDSFFVQPKASKKRASNTSRNSYKGPSNKRSNGSTSLSSLNKSENVSAGSDNDDFDSADESLDDSENNSGADSASDSDASEVEESAADKRRRLAKEYLAGIEEEVADGFDAKDLDEDIISRRLKQDADKELGYIFRNLLQCKIHHKYGTRSKAKHLTCVTVCGENAYIGSKNGTLEIYDVNNKPKLISSRRLFKSSIYNVAVNDTYLVAATKNKFCVYNKNSLEPVKEFKVKGDVLSLSFRKRTNELYVGGTDLRLRTYDLTQLTFVETLHGHQDSIMDISALYQERCVSVGARDRTCIYWKIPEESRLTFRGGDTKIAAQIRNSLSLSGNKRNEDTDLKTIDNISAYETMLEGSIDCCVMMDNQFFVTGSDNGNVCLWSTSKKKAQFILPTAHGYDPALTPAQASGETDPSIAEIPPPQPRSITAITAIPMSNMFITGSWSGTVKLWTMSDDRRQFQLVEEVPVGKGIVTGLSVIEIENEKETFAVVATLAREPRLGRWKVVPGHDTVVQFRVST</sequence>
<evidence type="ECO:0000256" key="1">
    <source>
        <dbReference type="ARBA" id="ARBA00004123"/>
    </source>
</evidence>
<dbReference type="EMBL" id="BTGC01000001">
    <property type="protein sequence ID" value="GMM49048.1"/>
    <property type="molecule type" value="Genomic_DNA"/>
</dbReference>
<dbReference type="Proteomes" id="UP001362899">
    <property type="component" value="Unassembled WGS sequence"/>
</dbReference>
<evidence type="ECO:0000313" key="6">
    <source>
        <dbReference type="EMBL" id="GMM49048.1"/>
    </source>
</evidence>
<evidence type="ECO:0000256" key="3">
    <source>
        <dbReference type="ARBA" id="ARBA00022737"/>
    </source>
</evidence>
<keyword evidence="2" id="KW-0853">WD repeat</keyword>
<keyword evidence="3" id="KW-0677">Repeat</keyword>
<evidence type="ECO:0000256" key="2">
    <source>
        <dbReference type="ARBA" id="ARBA00022574"/>
    </source>
</evidence>
<dbReference type="InterPro" id="IPR036322">
    <property type="entry name" value="WD40_repeat_dom_sf"/>
</dbReference>
<feature type="compositionally biased region" description="Acidic residues" evidence="5">
    <location>
        <begin position="52"/>
        <end position="67"/>
    </location>
</feature>
<keyword evidence="7" id="KW-1185">Reference proteome</keyword>
<feature type="compositionally biased region" description="Polar residues" evidence="5">
    <location>
        <begin position="17"/>
        <end position="47"/>
    </location>
</feature>
<dbReference type="Gene3D" id="2.130.10.10">
    <property type="entry name" value="YVTN repeat-like/Quinoprotein amine dehydrogenase"/>
    <property type="match status" value="1"/>
</dbReference>
<dbReference type="SUPFAM" id="SSF50978">
    <property type="entry name" value="WD40 repeat-like"/>
    <property type="match status" value="1"/>
</dbReference>
<feature type="region of interest" description="Disordered" evidence="5">
    <location>
        <begin position="1"/>
        <end position="89"/>
    </location>
</feature>
<dbReference type="AlphaFoldDB" id="A0AAV5RE91"/>
<dbReference type="SMART" id="SM00320">
    <property type="entry name" value="WD40"/>
    <property type="match status" value="6"/>
</dbReference>
<dbReference type="GO" id="GO:0034511">
    <property type="term" value="F:U3 snoRNA binding"/>
    <property type="evidence" value="ECO:0007669"/>
    <property type="project" value="InterPro"/>
</dbReference>
<name>A0AAV5RE91_STABA</name>
<evidence type="ECO:0000313" key="7">
    <source>
        <dbReference type="Proteomes" id="UP001362899"/>
    </source>
</evidence>
<evidence type="ECO:0000256" key="4">
    <source>
        <dbReference type="ARBA" id="ARBA00023242"/>
    </source>
</evidence>
<organism evidence="6 7">
    <name type="scientific">Starmerella bacillaris</name>
    <name type="common">Yeast</name>
    <name type="synonym">Candida zemplinina</name>
    <dbReference type="NCBI Taxonomy" id="1247836"/>
    <lineage>
        <taxon>Eukaryota</taxon>
        <taxon>Fungi</taxon>
        <taxon>Dikarya</taxon>
        <taxon>Ascomycota</taxon>
        <taxon>Saccharomycotina</taxon>
        <taxon>Dipodascomycetes</taxon>
        <taxon>Dipodascales</taxon>
        <taxon>Trichomonascaceae</taxon>
        <taxon>Starmerella</taxon>
    </lineage>
</organism>
<gene>
    <name evidence="6" type="ORF">DASB73_000060</name>
</gene>
<dbReference type="InterPro" id="IPR015943">
    <property type="entry name" value="WD40/YVTN_repeat-like_dom_sf"/>
</dbReference>
<dbReference type="InterPro" id="IPR001680">
    <property type="entry name" value="WD40_rpt"/>
</dbReference>
<protein>
    <submittedName>
        <fullName evidence="6">Rrp9 protein</fullName>
    </submittedName>
</protein>
<keyword evidence="4" id="KW-0539">Nucleus</keyword>